<proteinExistence type="predicted"/>
<evidence type="ECO:0000313" key="4">
    <source>
        <dbReference type="Proteomes" id="UP001354931"/>
    </source>
</evidence>
<accession>A0ABU6EXN9</accession>
<dbReference type="Gene3D" id="3.40.50.300">
    <property type="entry name" value="P-loop containing nucleotide triphosphate hydrolases"/>
    <property type="match status" value="1"/>
</dbReference>
<dbReference type="Proteomes" id="UP001354931">
    <property type="component" value="Unassembled WGS sequence"/>
</dbReference>
<evidence type="ECO:0000259" key="2">
    <source>
        <dbReference type="SMART" id="SM00382"/>
    </source>
</evidence>
<dbReference type="PRINTS" id="PR00364">
    <property type="entry name" value="DISEASERSIST"/>
</dbReference>
<evidence type="ECO:0000313" key="3">
    <source>
        <dbReference type="EMBL" id="MEB8335925.1"/>
    </source>
</evidence>
<dbReference type="InterPro" id="IPR011990">
    <property type="entry name" value="TPR-like_helical_dom_sf"/>
</dbReference>
<comment type="caution">
    <text evidence="3">The sequence shown here is derived from an EMBL/GenBank/DDBJ whole genome shotgun (WGS) entry which is preliminary data.</text>
</comment>
<feature type="domain" description="AAA+ ATPase" evidence="2">
    <location>
        <begin position="34"/>
        <end position="180"/>
    </location>
</feature>
<keyword evidence="4" id="KW-1185">Reference proteome</keyword>
<dbReference type="PANTHER" id="PTHR47691">
    <property type="entry name" value="REGULATOR-RELATED"/>
    <property type="match status" value="1"/>
</dbReference>
<dbReference type="InterPro" id="IPR003593">
    <property type="entry name" value="AAA+_ATPase"/>
</dbReference>
<sequence>MRIELPPEPVHFVNRHAERERALRAVEDWQGRSRPLVMSLSGPAGLGKSELAYVIARTVRDRYPDGVLSVDLDDFRLDGVLDPGDVLAQLLQSLNVEVGLVARPFKARCKQYWSMTADLKLVLIVDNVRYASELVPLLPASGASLVIVASHGPLYDLEDGAAIGMPLQPLTEQAATELLDLIVRDDRLATDPAAVRALIGLCDGLPTALHVAGRWIRSHRLRPLPRLIDQLRGEWGEKGVPGVERVWDAAYGALSDAAACLYRLLPHHPGATFTSESATALLGLGPDACEEALEELDRAGVLDLRAGGGRMRLPGPLHAHALRSSHRAAAAGEAEEARVRVLRWYVRQAQRADLLAAGPRLVVTDRTAPLPDAPDVPLSDAAAQGTTWLFAERHTLFACVRLAHALGMDAEAVALSEPLWTYALDHPGRGEVVDALKLSRDAAVRHGGSAAWLVRTRCQLARQLWESGEHAAAADELDAASSAARLLGGTETERKLAASVAEFHGMLKSAQGNWAEAARDFEACRDMHRAVPNPYGVMLQTYRMGEAQARLGATDAAQRLLTEAHDAARAQQRERMTRRTGFALAGVLSGLGRRAEARHLYEESLEGAQARGSGFDEARVRDALADLAEADGRPAEAAEHRQAADDIRRRNGLATGE</sequence>
<dbReference type="SMART" id="SM00382">
    <property type="entry name" value="AAA"/>
    <property type="match status" value="1"/>
</dbReference>
<dbReference type="EMBL" id="JAOZYC010000001">
    <property type="protein sequence ID" value="MEB8335925.1"/>
    <property type="molecule type" value="Genomic_DNA"/>
</dbReference>
<dbReference type="RefSeq" id="WP_326013478.1">
    <property type="nucleotide sequence ID" value="NZ_JAOZYC010000001.1"/>
</dbReference>
<feature type="region of interest" description="Disordered" evidence="1">
    <location>
        <begin position="630"/>
        <end position="657"/>
    </location>
</feature>
<feature type="compositionally biased region" description="Basic and acidic residues" evidence="1">
    <location>
        <begin position="630"/>
        <end position="649"/>
    </location>
</feature>
<gene>
    <name evidence="3" type="ORF">OKJ99_00105</name>
</gene>
<name>A0ABU6EXN9_9ACTN</name>
<evidence type="ECO:0000256" key="1">
    <source>
        <dbReference type="SAM" id="MobiDB-lite"/>
    </source>
</evidence>
<dbReference type="SUPFAM" id="SSF52540">
    <property type="entry name" value="P-loop containing nucleoside triphosphate hydrolases"/>
    <property type="match status" value="1"/>
</dbReference>
<dbReference type="InterPro" id="IPR027417">
    <property type="entry name" value="P-loop_NTPase"/>
</dbReference>
<dbReference type="Gene3D" id="1.25.40.10">
    <property type="entry name" value="Tetratricopeptide repeat domain"/>
    <property type="match status" value="1"/>
</dbReference>
<organism evidence="3 4">
    <name type="scientific">Streptomyces endophyticus</name>
    <dbReference type="NCBI Taxonomy" id="714166"/>
    <lineage>
        <taxon>Bacteria</taxon>
        <taxon>Bacillati</taxon>
        <taxon>Actinomycetota</taxon>
        <taxon>Actinomycetes</taxon>
        <taxon>Kitasatosporales</taxon>
        <taxon>Streptomycetaceae</taxon>
        <taxon>Streptomyces</taxon>
    </lineage>
</organism>
<dbReference type="PANTHER" id="PTHR47691:SF3">
    <property type="entry name" value="HTH-TYPE TRANSCRIPTIONAL REGULATOR RV0890C-RELATED"/>
    <property type="match status" value="1"/>
</dbReference>
<dbReference type="SUPFAM" id="SSF48452">
    <property type="entry name" value="TPR-like"/>
    <property type="match status" value="1"/>
</dbReference>
<reference evidence="3 4" key="1">
    <citation type="submission" date="2022-10" db="EMBL/GenBank/DDBJ databases">
        <authorList>
            <person name="Xie J."/>
            <person name="Shen N."/>
        </authorList>
    </citation>
    <scope>NUCLEOTIDE SEQUENCE [LARGE SCALE GENOMIC DNA]</scope>
    <source>
        <strain evidence="3 4">YIM65594</strain>
    </source>
</reference>
<protein>
    <recommendedName>
        <fullName evidence="2">AAA+ ATPase domain-containing protein</fullName>
    </recommendedName>
</protein>